<name>A0A8J7BXQ1_9CYAN</name>
<protein>
    <submittedName>
        <fullName evidence="1">Uncharacterized protein</fullName>
    </submittedName>
</protein>
<proteinExistence type="predicted"/>
<dbReference type="AlphaFoldDB" id="A0A8J7BXQ1"/>
<comment type="caution">
    <text evidence="1">The sequence shown here is derived from an EMBL/GenBank/DDBJ whole genome shotgun (WGS) entry which is preliminary data.</text>
</comment>
<sequence>MSKPIGYFCNYTPGDGGLLGDIEAECGSTFENLNQSQKLWILAYCAGAMTATETENYDPNEVGDDITPLCERLHELTLFDQLGLIKCLTENI</sequence>
<organism evidence="1 2">
    <name type="scientific">Iningainema tapete BLCC-T55</name>
    <dbReference type="NCBI Taxonomy" id="2748662"/>
    <lineage>
        <taxon>Bacteria</taxon>
        <taxon>Bacillati</taxon>
        <taxon>Cyanobacteriota</taxon>
        <taxon>Cyanophyceae</taxon>
        <taxon>Nostocales</taxon>
        <taxon>Scytonemataceae</taxon>
        <taxon>Iningainema tapete</taxon>
    </lineage>
</organism>
<evidence type="ECO:0000313" key="2">
    <source>
        <dbReference type="Proteomes" id="UP000629098"/>
    </source>
</evidence>
<dbReference type="EMBL" id="JACXAE010000052">
    <property type="protein sequence ID" value="MBD2773328.1"/>
    <property type="molecule type" value="Genomic_DNA"/>
</dbReference>
<gene>
    <name evidence="1" type="ORF">ICL16_14920</name>
</gene>
<dbReference type="Proteomes" id="UP000629098">
    <property type="component" value="Unassembled WGS sequence"/>
</dbReference>
<dbReference type="RefSeq" id="WP_190828977.1">
    <property type="nucleotide sequence ID" value="NZ_CAWPPI010000052.1"/>
</dbReference>
<accession>A0A8J7BXQ1</accession>
<evidence type="ECO:0000313" key="1">
    <source>
        <dbReference type="EMBL" id="MBD2773328.1"/>
    </source>
</evidence>
<reference evidence="1" key="1">
    <citation type="submission" date="2020-09" db="EMBL/GenBank/DDBJ databases">
        <title>Iningainema tapete sp. nov. (Scytonemataceae, Cyanobacteria) from greenhouses in central Florida (USA) produces two types of nodularin with biosynthetic potential for microcystin-LR and anabaenopeptins.</title>
        <authorList>
            <person name="Berthold D.E."/>
            <person name="Lefler F.W."/>
            <person name="Huang I.-S."/>
            <person name="Abdulla H."/>
            <person name="Zimba P.V."/>
            <person name="Laughinghouse H.D. IV."/>
        </authorList>
    </citation>
    <scope>NUCLEOTIDE SEQUENCE</scope>
    <source>
        <strain evidence="1">BLCCT55</strain>
    </source>
</reference>
<keyword evidence="2" id="KW-1185">Reference proteome</keyword>